<gene>
    <name evidence="6" type="ORF">SGCZBJ_00060</name>
</gene>
<dbReference type="Pfam" id="PF03466">
    <property type="entry name" value="LysR_substrate"/>
    <property type="match status" value="1"/>
</dbReference>
<evidence type="ECO:0000313" key="7">
    <source>
        <dbReference type="Proteomes" id="UP000234479"/>
    </source>
</evidence>
<dbReference type="Pfam" id="PF00126">
    <property type="entry name" value="HTH_1"/>
    <property type="match status" value="1"/>
</dbReference>
<evidence type="ECO:0000256" key="2">
    <source>
        <dbReference type="ARBA" id="ARBA00023015"/>
    </source>
</evidence>
<comment type="caution">
    <text evidence="6">The sequence shown here is derived from an EMBL/GenBank/DDBJ whole genome shotgun (WGS) entry which is preliminary data.</text>
</comment>
<dbReference type="PROSITE" id="PS50931">
    <property type="entry name" value="HTH_LYSR"/>
    <property type="match status" value="1"/>
</dbReference>
<dbReference type="SUPFAM" id="SSF53850">
    <property type="entry name" value="Periplasmic binding protein-like II"/>
    <property type="match status" value="1"/>
</dbReference>
<dbReference type="InterPro" id="IPR058163">
    <property type="entry name" value="LysR-type_TF_proteobact-type"/>
</dbReference>
<name>A0A2N5DS49_9CAUL</name>
<feature type="domain" description="HTH lysR-type" evidence="5">
    <location>
        <begin position="7"/>
        <end position="64"/>
    </location>
</feature>
<dbReference type="RefSeq" id="WP_101716001.1">
    <property type="nucleotide sequence ID" value="NZ_PJRS01000001.1"/>
</dbReference>
<sequence length="321" mass="34927">MARQEINRTAEMEVFARVVEQGGFSAAARSLRMTPSAVSKLVARLEARLGARLVNRSTRKLILTAEGQTFHERSLRVLADLDEAERAVAASAAPRGRVRVNSSVPFGQHYLLPLAPRFLAEHPEIQLDITVTDQVIDLMDERADVAIRVGPMRASQLMARKIAQSRMVLVASPGYLARAGTPDHPDDLPSHELVTFNFARHCDSWGFQIDGEVAFRPVHGRAEVGDGESARVLALAGQGIARLSVIHVGPDIAAGRLVPVLEAFNPGDIEQIHAVYVGHGGQLPARVRVFIDWLAAEVKIGRTEPAALAQFKSPLSMREGL</sequence>
<evidence type="ECO:0000256" key="1">
    <source>
        <dbReference type="ARBA" id="ARBA00009437"/>
    </source>
</evidence>
<comment type="similarity">
    <text evidence="1">Belongs to the LysR transcriptional regulatory family.</text>
</comment>
<dbReference type="Gene3D" id="1.10.10.10">
    <property type="entry name" value="Winged helix-like DNA-binding domain superfamily/Winged helix DNA-binding domain"/>
    <property type="match status" value="1"/>
</dbReference>
<dbReference type="Gene3D" id="3.40.190.290">
    <property type="match status" value="1"/>
</dbReference>
<dbReference type="AlphaFoldDB" id="A0A2N5DS49"/>
<protein>
    <submittedName>
        <fullName evidence="6">LysR family transcriptional regulator</fullName>
    </submittedName>
</protein>
<evidence type="ECO:0000313" key="6">
    <source>
        <dbReference type="EMBL" id="PLR28875.1"/>
    </source>
</evidence>
<dbReference type="InterPro" id="IPR036390">
    <property type="entry name" value="WH_DNA-bd_sf"/>
</dbReference>
<dbReference type="SUPFAM" id="SSF46785">
    <property type="entry name" value="Winged helix' DNA-binding domain"/>
    <property type="match status" value="1"/>
</dbReference>
<dbReference type="Proteomes" id="UP000234479">
    <property type="component" value="Unassembled WGS sequence"/>
</dbReference>
<evidence type="ECO:0000256" key="3">
    <source>
        <dbReference type="ARBA" id="ARBA00023125"/>
    </source>
</evidence>
<keyword evidence="7" id="KW-1185">Reference proteome</keyword>
<dbReference type="PANTHER" id="PTHR30537">
    <property type="entry name" value="HTH-TYPE TRANSCRIPTIONAL REGULATOR"/>
    <property type="match status" value="1"/>
</dbReference>
<dbReference type="FunFam" id="1.10.10.10:FF:000001">
    <property type="entry name" value="LysR family transcriptional regulator"/>
    <property type="match status" value="1"/>
</dbReference>
<dbReference type="OrthoDB" id="9786526at2"/>
<dbReference type="InterPro" id="IPR000847">
    <property type="entry name" value="LysR_HTH_N"/>
</dbReference>
<accession>A0A2N5DS49</accession>
<dbReference type="EMBL" id="PJRS01000001">
    <property type="protein sequence ID" value="PLR28875.1"/>
    <property type="molecule type" value="Genomic_DNA"/>
</dbReference>
<dbReference type="PANTHER" id="PTHR30537:SF71">
    <property type="entry name" value="TRANSCRIPTIONAL REGULATORY PROTEIN"/>
    <property type="match status" value="1"/>
</dbReference>
<dbReference type="GO" id="GO:0006351">
    <property type="term" value="P:DNA-templated transcription"/>
    <property type="evidence" value="ECO:0007669"/>
    <property type="project" value="TreeGrafter"/>
</dbReference>
<dbReference type="InterPro" id="IPR005119">
    <property type="entry name" value="LysR_subst-bd"/>
</dbReference>
<dbReference type="GO" id="GO:0043565">
    <property type="term" value="F:sequence-specific DNA binding"/>
    <property type="evidence" value="ECO:0007669"/>
    <property type="project" value="TreeGrafter"/>
</dbReference>
<keyword evidence="2" id="KW-0805">Transcription regulation</keyword>
<evidence type="ECO:0000259" key="5">
    <source>
        <dbReference type="PROSITE" id="PS50931"/>
    </source>
</evidence>
<proteinExistence type="inferred from homology"/>
<dbReference type="FunFam" id="3.40.190.290:FF:000001">
    <property type="entry name" value="Transcriptional regulator, LysR family"/>
    <property type="match status" value="1"/>
</dbReference>
<reference evidence="6 7" key="1">
    <citation type="submission" date="2017-12" db="EMBL/GenBank/DDBJ databases">
        <title>The genome sequence of Caulobacter sp. 410.</title>
        <authorList>
            <person name="Gao J."/>
            <person name="Mao X."/>
            <person name="Sun J."/>
        </authorList>
    </citation>
    <scope>NUCLEOTIDE SEQUENCE [LARGE SCALE GENOMIC DNA]</scope>
    <source>
        <strain evidence="6 7">410</strain>
    </source>
</reference>
<dbReference type="GO" id="GO:0003700">
    <property type="term" value="F:DNA-binding transcription factor activity"/>
    <property type="evidence" value="ECO:0007669"/>
    <property type="project" value="InterPro"/>
</dbReference>
<organism evidence="6 7">
    <name type="scientific">Caulobacter zeae</name>
    <dbReference type="NCBI Taxonomy" id="2055137"/>
    <lineage>
        <taxon>Bacteria</taxon>
        <taxon>Pseudomonadati</taxon>
        <taxon>Pseudomonadota</taxon>
        <taxon>Alphaproteobacteria</taxon>
        <taxon>Caulobacterales</taxon>
        <taxon>Caulobacteraceae</taxon>
        <taxon>Caulobacter</taxon>
    </lineage>
</organism>
<keyword evidence="4" id="KW-0804">Transcription</keyword>
<keyword evidence="3" id="KW-0238">DNA-binding</keyword>
<evidence type="ECO:0000256" key="4">
    <source>
        <dbReference type="ARBA" id="ARBA00023163"/>
    </source>
</evidence>
<dbReference type="InterPro" id="IPR036388">
    <property type="entry name" value="WH-like_DNA-bd_sf"/>
</dbReference>